<protein>
    <submittedName>
        <fullName evidence="7">Chloroplast import component protein (Tic20)</fullName>
    </submittedName>
</protein>
<evidence type="ECO:0000256" key="4">
    <source>
        <dbReference type="ARBA" id="ARBA00023136"/>
    </source>
</evidence>
<dbReference type="Pfam" id="PF09685">
    <property type="entry name" value="MamF_MmsF"/>
    <property type="match status" value="1"/>
</dbReference>
<reference evidence="8" key="1">
    <citation type="submission" date="2019-02" db="EMBL/GenBank/DDBJ databases">
        <title>Deep-cultivation of Planctomycetes and their phenomic and genomic characterization uncovers novel biology.</title>
        <authorList>
            <person name="Wiegand S."/>
            <person name="Jogler M."/>
            <person name="Boedeker C."/>
            <person name="Pinto D."/>
            <person name="Vollmers J."/>
            <person name="Rivas-Marin E."/>
            <person name="Kohn T."/>
            <person name="Peeters S.H."/>
            <person name="Heuer A."/>
            <person name="Rast P."/>
            <person name="Oberbeckmann S."/>
            <person name="Bunk B."/>
            <person name="Jeske O."/>
            <person name="Meyerdierks A."/>
            <person name="Storesund J.E."/>
            <person name="Kallscheuer N."/>
            <person name="Luecker S."/>
            <person name="Lage O.M."/>
            <person name="Pohl T."/>
            <person name="Merkel B.J."/>
            <person name="Hornburger P."/>
            <person name="Mueller R.-W."/>
            <person name="Bruemmer F."/>
            <person name="Labrenz M."/>
            <person name="Spormann A.M."/>
            <person name="Op den Camp H."/>
            <person name="Overmann J."/>
            <person name="Amann R."/>
            <person name="Jetten M.S.M."/>
            <person name="Mascher T."/>
            <person name="Medema M.H."/>
            <person name="Devos D.P."/>
            <person name="Kaster A.-K."/>
            <person name="Ovreas L."/>
            <person name="Rohde M."/>
            <person name="Galperin M.Y."/>
            <person name="Jogler C."/>
        </authorList>
    </citation>
    <scope>NUCLEOTIDE SEQUENCE [LARGE SCALE GENOMIC DNA]</scope>
    <source>
        <strain evidence="8">Pan97</strain>
    </source>
</reference>
<evidence type="ECO:0000256" key="1">
    <source>
        <dbReference type="ARBA" id="ARBA00004141"/>
    </source>
</evidence>
<proteinExistence type="predicted"/>
<keyword evidence="8" id="KW-1185">Reference proteome</keyword>
<organism evidence="7 8">
    <name type="scientific">Bremerella volcania</name>
    <dbReference type="NCBI Taxonomy" id="2527984"/>
    <lineage>
        <taxon>Bacteria</taxon>
        <taxon>Pseudomonadati</taxon>
        <taxon>Planctomycetota</taxon>
        <taxon>Planctomycetia</taxon>
        <taxon>Pirellulales</taxon>
        <taxon>Pirellulaceae</taxon>
        <taxon>Bremerella</taxon>
    </lineage>
</organism>
<comment type="subcellular location">
    <subcellularLocation>
        <location evidence="1">Membrane</location>
        <topology evidence="1">Multi-pass membrane protein</topology>
    </subcellularLocation>
</comment>
<dbReference type="Proteomes" id="UP000318626">
    <property type="component" value="Chromosome"/>
</dbReference>
<keyword evidence="3 6" id="KW-1133">Transmembrane helix</keyword>
<dbReference type="OrthoDB" id="9808930at2"/>
<evidence type="ECO:0000256" key="5">
    <source>
        <dbReference type="SAM" id="MobiDB-lite"/>
    </source>
</evidence>
<dbReference type="RefSeq" id="WP_144970014.1">
    <property type="nucleotide sequence ID" value="NZ_CP036289.1"/>
</dbReference>
<accession>A0A518C247</accession>
<name>A0A518C247_9BACT</name>
<feature type="transmembrane region" description="Helical" evidence="6">
    <location>
        <begin position="29"/>
        <end position="52"/>
    </location>
</feature>
<dbReference type="InterPro" id="IPR019109">
    <property type="entry name" value="MamF_MmsF"/>
</dbReference>
<feature type="transmembrane region" description="Helical" evidence="6">
    <location>
        <begin position="73"/>
        <end position="106"/>
    </location>
</feature>
<dbReference type="AlphaFoldDB" id="A0A518C247"/>
<keyword evidence="4 6" id="KW-0472">Membrane</keyword>
<gene>
    <name evidence="7" type="ORF">Pan97_02650</name>
</gene>
<sequence>MSSDFTNPHESSPYESGQSQEVTQDDRNMALLCHILGLLTNVFGPLILWVLMKDKSPFVDFHGKQAINFQITLILAYMASGVLMCVYVGILLAMVTFAIQVIFTILPAMKAYEGEPYVIPVAIPFLR</sequence>
<evidence type="ECO:0000256" key="6">
    <source>
        <dbReference type="SAM" id="Phobius"/>
    </source>
</evidence>
<evidence type="ECO:0000313" key="7">
    <source>
        <dbReference type="EMBL" id="QDU73296.1"/>
    </source>
</evidence>
<keyword evidence="2 6" id="KW-0812">Transmembrane</keyword>
<dbReference type="EMBL" id="CP036289">
    <property type="protein sequence ID" value="QDU73296.1"/>
    <property type="molecule type" value="Genomic_DNA"/>
</dbReference>
<evidence type="ECO:0000256" key="2">
    <source>
        <dbReference type="ARBA" id="ARBA00022692"/>
    </source>
</evidence>
<feature type="region of interest" description="Disordered" evidence="5">
    <location>
        <begin position="1"/>
        <end position="20"/>
    </location>
</feature>
<evidence type="ECO:0000313" key="8">
    <source>
        <dbReference type="Proteomes" id="UP000318626"/>
    </source>
</evidence>
<evidence type="ECO:0000256" key="3">
    <source>
        <dbReference type="ARBA" id="ARBA00022989"/>
    </source>
</evidence>
<dbReference type="KEGG" id="bvo:Pan97_02650"/>